<dbReference type="InterPro" id="IPR051311">
    <property type="entry name" value="DedA_domain"/>
</dbReference>
<dbReference type="PANTHER" id="PTHR42709:SF11">
    <property type="entry name" value="DEDA FAMILY PROTEIN"/>
    <property type="match status" value="1"/>
</dbReference>
<keyword evidence="1" id="KW-0812">Transmembrane</keyword>
<feature type="transmembrane region" description="Helical" evidence="1">
    <location>
        <begin position="171"/>
        <end position="189"/>
    </location>
</feature>
<keyword evidence="3" id="KW-0449">Lipoprotein</keyword>
<proteinExistence type="predicted"/>
<feature type="transmembrane region" description="Helical" evidence="1">
    <location>
        <begin position="58"/>
        <end position="90"/>
    </location>
</feature>
<organism evidence="3">
    <name type="scientific">hydrothermal vent metagenome</name>
    <dbReference type="NCBI Taxonomy" id="652676"/>
    <lineage>
        <taxon>unclassified sequences</taxon>
        <taxon>metagenomes</taxon>
        <taxon>ecological metagenomes</taxon>
    </lineage>
</organism>
<accession>A0A1W1DNW5</accession>
<name>A0A1W1DNW5_9ZZZZ</name>
<dbReference type="EMBL" id="FPHT01000352">
    <property type="protein sequence ID" value="SFV83301.1"/>
    <property type="molecule type" value="Genomic_DNA"/>
</dbReference>
<dbReference type="PANTHER" id="PTHR42709">
    <property type="entry name" value="ALKALINE PHOSPHATASE LIKE PROTEIN"/>
    <property type="match status" value="1"/>
</dbReference>
<dbReference type="Pfam" id="PF09335">
    <property type="entry name" value="VTT_dom"/>
    <property type="match status" value="1"/>
</dbReference>
<reference evidence="3" key="1">
    <citation type="submission" date="2016-10" db="EMBL/GenBank/DDBJ databases">
        <authorList>
            <person name="de Groot N.N."/>
        </authorList>
    </citation>
    <scope>NUCLEOTIDE SEQUENCE</scope>
</reference>
<keyword evidence="1" id="KW-1133">Transmembrane helix</keyword>
<evidence type="ECO:0000313" key="3">
    <source>
        <dbReference type="EMBL" id="SFV83301.1"/>
    </source>
</evidence>
<evidence type="ECO:0000313" key="4">
    <source>
        <dbReference type="EMBL" id="SFV84486.1"/>
    </source>
</evidence>
<protein>
    <submittedName>
        <fullName evidence="3">FIG139438: lipoprotein B</fullName>
    </submittedName>
</protein>
<gene>
    <name evidence="3" type="ORF">MNB_SUP05-12-1190</name>
    <name evidence="4" type="ORF">MNB_SUP05-9-375</name>
</gene>
<dbReference type="EMBL" id="FPHX01000090">
    <property type="protein sequence ID" value="SFV84486.1"/>
    <property type="molecule type" value="Genomic_DNA"/>
</dbReference>
<evidence type="ECO:0000256" key="1">
    <source>
        <dbReference type="SAM" id="Phobius"/>
    </source>
</evidence>
<evidence type="ECO:0000259" key="2">
    <source>
        <dbReference type="Pfam" id="PF09335"/>
    </source>
</evidence>
<feature type="domain" description="VTT" evidence="2">
    <location>
        <begin position="59"/>
        <end position="156"/>
    </location>
</feature>
<keyword evidence="1" id="KW-0472">Membrane</keyword>
<sequence length="190" mass="21590">MQIFSKLYQKALNWAQSQYAVYWLSVVSFLESSILPYPPPDVILAPMSLKQPNKAYRYALICTITSVLGGLAGYFLGEILLNFLLGYGLIKTEMIDVAKQWFDQYDIWFVGLAAFSPLPYKLATITAGTMNMALLPFVLISLLARGARYYLVAFLVRKFGDQADIWLQKHIDRLGYILVVIVILGIWYVN</sequence>
<dbReference type="InterPro" id="IPR032816">
    <property type="entry name" value="VTT_dom"/>
</dbReference>
<dbReference type="AlphaFoldDB" id="A0A1W1DNW5"/>
<feature type="transmembrane region" description="Helical" evidence="1">
    <location>
        <begin position="132"/>
        <end position="151"/>
    </location>
</feature>
<dbReference type="GO" id="GO:0005886">
    <property type="term" value="C:plasma membrane"/>
    <property type="evidence" value="ECO:0007669"/>
    <property type="project" value="TreeGrafter"/>
</dbReference>